<reference evidence="2 3" key="1">
    <citation type="submission" date="2016-11" db="EMBL/GenBank/DDBJ databases">
        <authorList>
            <person name="Jaros S."/>
            <person name="Januszkiewicz K."/>
            <person name="Wedrychowicz H."/>
        </authorList>
    </citation>
    <scope>NUCLEOTIDE SEQUENCE [LARGE SCALE GENOMIC DNA]</scope>
    <source>
        <strain evidence="2 3">DSM 10068</strain>
    </source>
</reference>
<dbReference type="Gene3D" id="3.60.15.10">
    <property type="entry name" value="Ribonuclease Z/Hydroxyacylglutathione hydrolase-like"/>
    <property type="match status" value="1"/>
</dbReference>
<evidence type="ECO:0000313" key="3">
    <source>
        <dbReference type="Proteomes" id="UP000183995"/>
    </source>
</evidence>
<proteinExistence type="predicted"/>
<dbReference type="SMART" id="SM00849">
    <property type="entry name" value="Lactamase_B"/>
    <property type="match status" value="1"/>
</dbReference>
<dbReference type="GO" id="GO:0042781">
    <property type="term" value="F:3'-tRNA processing endoribonuclease activity"/>
    <property type="evidence" value="ECO:0007669"/>
    <property type="project" value="TreeGrafter"/>
</dbReference>
<dbReference type="PANTHER" id="PTHR46018:SF4">
    <property type="entry name" value="METALLO-HYDROLASE YHFI-RELATED"/>
    <property type="match status" value="1"/>
</dbReference>
<keyword evidence="3" id="KW-1185">Reference proteome</keyword>
<dbReference type="SUPFAM" id="SSF56281">
    <property type="entry name" value="Metallo-hydrolase/oxidoreductase"/>
    <property type="match status" value="1"/>
</dbReference>
<dbReference type="OrthoDB" id="9800940at2"/>
<sequence length="243" mass="26284">MTLTIIGFYGAYPPPNGATSGYLIEDGDTKVLLDCGSGVLSKLQERVALSALDGVVLTHYHPDHCADLGCLQYAAMIDTQLGRRGKDFSAWGPGELSRLTYAPYCRGYSYEEAPAFKIGSLTFTVSRNIHDVTCYAVKVADARGATLVYSGDTGYSPALAEFSHGVDCLICEASFYKEQAGRAAHHLTAAQAGRIAAAAEVRRLVLTHLPHFGELEQLTIQAEEVYNGSVALATQWMKVKLER</sequence>
<gene>
    <name evidence="2" type="ORF">SAMN02745823_01662</name>
</gene>
<organism evidence="2 3">
    <name type="scientific">Sporobacter termitidis DSM 10068</name>
    <dbReference type="NCBI Taxonomy" id="1123282"/>
    <lineage>
        <taxon>Bacteria</taxon>
        <taxon>Bacillati</taxon>
        <taxon>Bacillota</taxon>
        <taxon>Clostridia</taxon>
        <taxon>Eubacteriales</taxon>
        <taxon>Oscillospiraceae</taxon>
        <taxon>Sporobacter</taxon>
    </lineage>
</organism>
<dbReference type="RefSeq" id="WP_073077666.1">
    <property type="nucleotide sequence ID" value="NZ_FQXV01000005.1"/>
</dbReference>
<dbReference type="Pfam" id="PF12706">
    <property type="entry name" value="Lactamase_B_2"/>
    <property type="match status" value="1"/>
</dbReference>
<feature type="domain" description="Metallo-beta-lactamase" evidence="1">
    <location>
        <begin position="18"/>
        <end position="185"/>
    </location>
</feature>
<accession>A0A1M5XBS7</accession>
<dbReference type="InterPro" id="IPR036866">
    <property type="entry name" value="RibonucZ/Hydroxyglut_hydro"/>
</dbReference>
<dbReference type="PANTHER" id="PTHR46018">
    <property type="entry name" value="ZINC PHOSPHODIESTERASE ELAC PROTEIN 1"/>
    <property type="match status" value="1"/>
</dbReference>
<dbReference type="STRING" id="1123282.SAMN02745823_01662"/>
<dbReference type="InterPro" id="IPR001279">
    <property type="entry name" value="Metallo-B-lactamas"/>
</dbReference>
<evidence type="ECO:0000313" key="2">
    <source>
        <dbReference type="EMBL" id="SHH96964.1"/>
    </source>
</evidence>
<dbReference type="Proteomes" id="UP000183995">
    <property type="component" value="Unassembled WGS sequence"/>
</dbReference>
<protein>
    <submittedName>
        <fullName evidence="2">Ribonuclease BN, tRNA processing enzyme</fullName>
    </submittedName>
</protein>
<dbReference type="EMBL" id="FQXV01000005">
    <property type="protein sequence ID" value="SHH96964.1"/>
    <property type="molecule type" value="Genomic_DNA"/>
</dbReference>
<name>A0A1M5XBS7_9FIRM</name>
<dbReference type="AlphaFoldDB" id="A0A1M5XBS7"/>
<dbReference type="CDD" id="cd07716">
    <property type="entry name" value="RNaseZ_short-form-like_MBL-fold"/>
    <property type="match status" value="1"/>
</dbReference>
<evidence type="ECO:0000259" key="1">
    <source>
        <dbReference type="SMART" id="SM00849"/>
    </source>
</evidence>